<accession>A0AAW2MLU6</accession>
<evidence type="ECO:0000256" key="1">
    <source>
        <dbReference type="SAM" id="Phobius"/>
    </source>
</evidence>
<evidence type="ECO:0000313" key="2">
    <source>
        <dbReference type="EMBL" id="KAL0331768.1"/>
    </source>
</evidence>
<reference evidence="2" key="2">
    <citation type="journal article" date="2024" name="Plant">
        <title>Genomic evolution and insights into agronomic trait innovations of Sesamum species.</title>
        <authorList>
            <person name="Miao H."/>
            <person name="Wang L."/>
            <person name="Qu L."/>
            <person name="Liu H."/>
            <person name="Sun Y."/>
            <person name="Le M."/>
            <person name="Wang Q."/>
            <person name="Wei S."/>
            <person name="Zheng Y."/>
            <person name="Lin W."/>
            <person name="Duan Y."/>
            <person name="Cao H."/>
            <person name="Xiong S."/>
            <person name="Wang X."/>
            <person name="Wei L."/>
            <person name="Li C."/>
            <person name="Ma Q."/>
            <person name="Ju M."/>
            <person name="Zhao R."/>
            <person name="Li G."/>
            <person name="Mu C."/>
            <person name="Tian Q."/>
            <person name="Mei H."/>
            <person name="Zhang T."/>
            <person name="Gao T."/>
            <person name="Zhang H."/>
        </authorList>
    </citation>
    <scope>NUCLEOTIDE SEQUENCE</scope>
    <source>
        <strain evidence="2">G01</strain>
    </source>
</reference>
<keyword evidence="1" id="KW-1133">Transmembrane helix</keyword>
<dbReference type="AlphaFoldDB" id="A0AAW2MLU6"/>
<keyword evidence="1" id="KW-0472">Membrane</keyword>
<reference evidence="2" key="1">
    <citation type="submission" date="2020-06" db="EMBL/GenBank/DDBJ databases">
        <authorList>
            <person name="Li T."/>
            <person name="Hu X."/>
            <person name="Zhang T."/>
            <person name="Song X."/>
            <person name="Zhang H."/>
            <person name="Dai N."/>
            <person name="Sheng W."/>
            <person name="Hou X."/>
            <person name="Wei L."/>
        </authorList>
    </citation>
    <scope>NUCLEOTIDE SEQUENCE</scope>
    <source>
        <strain evidence="2">G01</strain>
        <tissue evidence="2">Leaf</tissue>
    </source>
</reference>
<proteinExistence type="predicted"/>
<sequence length="114" mass="12776">MLIPFSVGSVALIPGYLCGLLIIPLFLIEFFGLIEAFCQQKGQSLRLTEKEGVGVVIQDRLWATDSDNHQLFLMGRLLSSEQPRFEVLVSFVKSILNPVKGLEMRQLAEGHFLI</sequence>
<keyword evidence="1" id="KW-0812">Transmembrane</keyword>
<dbReference type="EMBL" id="JACGWK010000010">
    <property type="protein sequence ID" value="KAL0331768.1"/>
    <property type="molecule type" value="Genomic_DNA"/>
</dbReference>
<protein>
    <submittedName>
        <fullName evidence="2">Uncharacterized protein</fullName>
    </submittedName>
</protein>
<comment type="caution">
    <text evidence="2">The sequence shown here is derived from an EMBL/GenBank/DDBJ whole genome shotgun (WGS) entry which is preliminary data.</text>
</comment>
<gene>
    <name evidence="2" type="ORF">Sangu_1722300</name>
</gene>
<name>A0AAW2MLU6_9LAMI</name>
<feature type="transmembrane region" description="Helical" evidence="1">
    <location>
        <begin position="12"/>
        <end position="37"/>
    </location>
</feature>
<organism evidence="2">
    <name type="scientific">Sesamum angustifolium</name>
    <dbReference type="NCBI Taxonomy" id="2727405"/>
    <lineage>
        <taxon>Eukaryota</taxon>
        <taxon>Viridiplantae</taxon>
        <taxon>Streptophyta</taxon>
        <taxon>Embryophyta</taxon>
        <taxon>Tracheophyta</taxon>
        <taxon>Spermatophyta</taxon>
        <taxon>Magnoliopsida</taxon>
        <taxon>eudicotyledons</taxon>
        <taxon>Gunneridae</taxon>
        <taxon>Pentapetalae</taxon>
        <taxon>asterids</taxon>
        <taxon>lamiids</taxon>
        <taxon>Lamiales</taxon>
        <taxon>Pedaliaceae</taxon>
        <taxon>Sesamum</taxon>
    </lineage>
</organism>